<dbReference type="InterPro" id="IPR036869">
    <property type="entry name" value="J_dom_sf"/>
</dbReference>
<dbReference type="SMART" id="SM00451">
    <property type="entry name" value="ZnF_U1"/>
    <property type="match status" value="1"/>
</dbReference>
<gene>
    <name evidence="10" type="primary">LOC113465797</name>
</gene>
<dbReference type="PANTHER" id="PTHR44029">
    <property type="entry name" value="DNAJ HOMOLOG SUBFAMILY C MEMBER 21"/>
    <property type="match status" value="1"/>
</dbReference>
<dbReference type="GeneID" id="113465797"/>
<dbReference type="Gene3D" id="1.10.287.110">
    <property type="entry name" value="DnaJ domain"/>
    <property type="match status" value="1"/>
</dbReference>
<protein>
    <submittedName>
        <fullName evidence="10">DnaJ homolog subfamily C member 21</fullName>
    </submittedName>
</protein>
<feature type="domain" description="J" evidence="7">
    <location>
        <begin position="3"/>
        <end position="69"/>
    </location>
</feature>
<feature type="compositionally biased region" description="Acidic residues" evidence="6">
    <location>
        <begin position="339"/>
        <end position="365"/>
    </location>
</feature>
<keyword evidence="9" id="KW-1185">Reference proteome</keyword>
<evidence type="ECO:0000256" key="3">
    <source>
        <dbReference type="ARBA" id="ARBA00022833"/>
    </source>
</evidence>
<feature type="region of interest" description="Disordered" evidence="6">
    <location>
        <begin position="339"/>
        <end position="540"/>
    </location>
</feature>
<evidence type="ECO:0000256" key="6">
    <source>
        <dbReference type="SAM" id="MobiDB-lite"/>
    </source>
</evidence>
<dbReference type="PRINTS" id="PR00625">
    <property type="entry name" value="JDOMAIN"/>
</dbReference>
<feature type="region of interest" description="Disordered" evidence="6">
    <location>
        <begin position="567"/>
        <end position="591"/>
    </location>
</feature>
<dbReference type="InterPro" id="IPR018253">
    <property type="entry name" value="DnaJ_domain_CS"/>
</dbReference>
<organism evidence="9 10">
    <name type="scientific">Diaphorina citri</name>
    <name type="common">Asian citrus psyllid</name>
    <dbReference type="NCBI Taxonomy" id="121845"/>
    <lineage>
        <taxon>Eukaryota</taxon>
        <taxon>Metazoa</taxon>
        <taxon>Ecdysozoa</taxon>
        <taxon>Arthropoda</taxon>
        <taxon>Hexapoda</taxon>
        <taxon>Insecta</taxon>
        <taxon>Pterygota</taxon>
        <taxon>Neoptera</taxon>
        <taxon>Paraneoptera</taxon>
        <taxon>Hemiptera</taxon>
        <taxon>Sternorrhyncha</taxon>
        <taxon>Psylloidea</taxon>
        <taxon>Psyllidae</taxon>
        <taxon>Diaphorininae</taxon>
        <taxon>Diaphorina</taxon>
    </lineage>
</organism>
<dbReference type="Pfam" id="PF21884">
    <property type="entry name" value="ZUO1-like_ZHD"/>
    <property type="match status" value="1"/>
</dbReference>
<keyword evidence="2 4" id="KW-0863">Zinc-finger</keyword>
<dbReference type="Pfam" id="PF12171">
    <property type="entry name" value="zf-C2H2_jaz"/>
    <property type="match status" value="1"/>
</dbReference>
<dbReference type="Pfam" id="PF00226">
    <property type="entry name" value="DnaJ"/>
    <property type="match status" value="1"/>
</dbReference>
<feature type="domain" description="C2H2-type" evidence="8">
    <location>
        <begin position="542"/>
        <end position="571"/>
    </location>
</feature>
<dbReference type="PROSITE" id="PS00636">
    <property type="entry name" value="DNAJ_1"/>
    <property type="match status" value="1"/>
</dbReference>
<dbReference type="GO" id="GO:0003676">
    <property type="term" value="F:nucleic acid binding"/>
    <property type="evidence" value="ECO:0007669"/>
    <property type="project" value="InterPro"/>
</dbReference>
<dbReference type="Gene3D" id="3.30.160.60">
    <property type="entry name" value="Classic Zinc Finger"/>
    <property type="match status" value="1"/>
</dbReference>
<dbReference type="SMART" id="SM00271">
    <property type="entry name" value="DnaJ"/>
    <property type="match status" value="1"/>
</dbReference>
<feature type="compositionally biased region" description="Basic residues" evidence="6">
    <location>
        <begin position="460"/>
        <end position="469"/>
    </location>
</feature>
<dbReference type="CDD" id="cd06257">
    <property type="entry name" value="DnaJ"/>
    <property type="match status" value="1"/>
</dbReference>
<dbReference type="InterPro" id="IPR022755">
    <property type="entry name" value="Znf_C2H2_jaz"/>
</dbReference>
<evidence type="ECO:0000313" key="10">
    <source>
        <dbReference type="RefSeq" id="XP_026676424.1"/>
    </source>
</evidence>
<dbReference type="PROSITE" id="PS50157">
    <property type="entry name" value="ZINC_FINGER_C2H2_2"/>
    <property type="match status" value="1"/>
</dbReference>
<keyword evidence="1" id="KW-0479">Metal-binding</keyword>
<evidence type="ECO:0000256" key="5">
    <source>
        <dbReference type="SAM" id="Coils"/>
    </source>
</evidence>
<dbReference type="GO" id="GO:0008270">
    <property type="term" value="F:zinc ion binding"/>
    <property type="evidence" value="ECO:0007669"/>
    <property type="project" value="UniProtKB-KW"/>
</dbReference>
<keyword evidence="5" id="KW-0175">Coiled coil</keyword>
<name>A0A3Q0IJM1_DIACI</name>
<dbReference type="InterPro" id="IPR051964">
    <property type="entry name" value="Chaperone_stress_response"/>
</dbReference>
<dbReference type="SUPFAM" id="SSF46565">
    <property type="entry name" value="Chaperone J-domain"/>
    <property type="match status" value="1"/>
</dbReference>
<dbReference type="InterPro" id="IPR054076">
    <property type="entry name" value="ZUO1-like_ZHD"/>
</dbReference>
<evidence type="ECO:0000259" key="8">
    <source>
        <dbReference type="PROSITE" id="PS50157"/>
    </source>
</evidence>
<dbReference type="RefSeq" id="XP_026676424.1">
    <property type="nucleotide sequence ID" value="XM_026820623.1"/>
</dbReference>
<dbReference type="SMART" id="SM00355">
    <property type="entry name" value="ZnF_C2H2"/>
    <property type="match status" value="2"/>
</dbReference>
<sequence length="591" mass="68833">MKCHYEVLGVPLNVNDEDLKKAYRKLALKWHPDKNPNNLEEAKEQFQLIQQAYEVLSNPHERAFYDKHKDVFLRQDYDESDSIDLTPYFTASCYKGYGDGEKGFYSVYRDVFIKIAVEEMEFSEEEMDIPNFGNSTSSYYNTVHNFYAFWQSFSTKKTYSWLKAFDINMAPNRRVLRLIEKENKRIRDKAKKEYNDTVKNLVEFVRKKDKRVQNQALIKKQEKEENALKLKERRRQQMIDRKKEMESMKENEWSKFSNLEKELKDIEASVAKEFGDEDSSYDDDSVGKSEDEYIEESSHLFCIACNKLFKTEKAFQNHENSKKHKENVAILKEQMLEEENEMNNDDDGDDDDDDDDGDLSNEEYVQDSGSETSIIKSCDENNEGDDVISNCDENIKYSDEDINVDENISSKENDNISSEEEVPDITLVSNKKKKKKKTKNTIIEHHSEDDELNDLENLGKSKKQRKKTQNIKILQNNLSNQDKAEKSEKNKNKSKSEPKEPSEKVKTAEPEMGKAKVADLHSDNDSDPAKNESKKISKNENHLCLACKKNFMSKNKLFNHLKQTGHAVVKNAPLEDPTSSAKISKKKKQKR</sequence>
<evidence type="ECO:0000259" key="7">
    <source>
        <dbReference type="PROSITE" id="PS50076"/>
    </source>
</evidence>
<dbReference type="PaxDb" id="121845-A0A3Q0IJM1"/>
<keyword evidence="3" id="KW-0862">Zinc</keyword>
<dbReference type="InterPro" id="IPR036236">
    <property type="entry name" value="Znf_C2H2_sf"/>
</dbReference>
<dbReference type="STRING" id="121845.A0A3Q0IJM1"/>
<feature type="coiled-coil region" evidence="5">
    <location>
        <begin position="176"/>
        <end position="248"/>
    </location>
</feature>
<dbReference type="PROSITE" id="PS00028">
    <property type="entry name" value="ZINC_FINGER_C2H2_1"/>
    <property type="match status" value="2"/>
</dbReference>
<dbReference type="InterPro" id="IPR003604">
    <property type="entry name" value="Matrin/U1-like-C_Znf_C2H2"/>
</dbReference>
<dbReference type="InterPro" id="IPR013087">
    <property type="entry name" value="Znf_C2H2_type"/>
</dbReference>
<feature type="compositionally biased region" description="Basic residues" evidence="6">
    <location>
        <begin position="430"/>
        <end position="439"/>
    </location>
</feature>
<dbReference type="Proteomes" id="UP000079169">
    <property type="component" value="Unplaced"/>
</dbReference>
<dbReference type="PANTHER" id="PTHR44029:SF1">
    <property type="entry name" value="DNAJ HOMOLOG SUBFAMILY C MEMBER 21"/>
    <property type="match status" value="1"/>
</dbReference>
<dbReference type="AlphaFoldDB" id="A0A3Q0IJM1"/>
<dbReference type="GO" id="GO:0005737">
    <property type="term" value="C:cytoplasm"/>
    <property type="evidence" value="ECO:0007669"/>
    <property type="project" value="TreeGrafter"/>
</dbReference>
<feature type="compositionally biased region" description="Polar residues" evidence="6">
    <location>
        <begin position="470"/>
        <end position="481"/>
    </location>
</feature>
<evidence type="ECO:0000256" key="2">
    <source>
        <dbReference type="ARBA" id="ARBA00022771"/>
    </source>
</evidence>
<evidence type="ECO:0000313" key="9">
    <source>
        <dbReference type="Proteomes" id="UP000079169"/>
    </source>
</evidence>
<dbReference type="SUPFAM" id="SSF57667">
    <property type="entry name" value="beta-beta-alpha zinc fingers"/>
    <property type="match status" value="1"/>
</dbReference>
<dbReference type="KEGG" id="dci:113465797"/>
<feature type="compositionally biased region" description="Basic and acidic residues" evidence="6">
    <location>
        <begin position="482"/>
        <end position="540"/>
    </location>
</feature>
<proteinExistence type="predicted"/>
<accession>A0A3Q0IJM1</accession>
<evidence type="ECO:0000256" key="4">
    <source>
        <dbReference type="PROSITE-ProRule" id="PRU00042"/>
    </source>
</evidence>
<dbReference type="InterPro" id="IPR001623">
    <property type="entry name" value="DnaJ_domain"/>
</dbReference>
<evidence type="ECO:0000256" key="1">
    <source>
        <dbReference type="ARBA" id="ARBA00022723"/>
    </source>
</evidence>
<dbReference type="PROSITE" id="PS50076">
    <property type="entry name" value="DNAJ_2"/>
    <property type="match status" value="1"/>
</dbReference>
<reference evidence="10" key="1">
    <citation type="submission" date="2025-08" db="UniProtKB">
        <authorList>
            <consortium name="RefSeq"/>
        </authorList>
    </citation>
    <scope>IDENTIFICATION</scope>
</reference>